<dbReference type="Gene3D" id="3.30.230.10">
    <property type="match status" value="1"/>
</dbReference>
<evidence type="ECO:0000256" key="5">
    <source>
        <dbReference type="ARBA" id="ARBA00022605"/>
    </source>
</evidence>
<accession>A0A975R096</accession>
<keyword evidence="5 13" id="KW-0028">Amino-acid biosynthesis</keyword>
<dbReference type="Gene3D" id="3.30.70.890">
    <property type="entry name" value="GHMP kinase, C-terminal domain"/>
    <property type="match status" value="1"/>
</dbReference>
<dbReference type="EC" id="2.7.1.39" evidence="3 13"/>
<evidence type="ECO:0000256" key="12">
    <source>
        <dbReference type="ARBA" id="ARBA00049954"/>
    </source>
</evidence>
<reference evidence="16 17" key="1">
    <citation type="submission" date="2021-05" db="EMBL/GenBank/DDBJ databases">
        <title>Novel species in genus Arthrobacter.</title>
        <authorList>
            <person name="Zhang G."/>
        </authorList>
    </citation>
    <scope>NUCLEOTIDE SEQUENCE [LARGE SCALE GENOMIC DNA]</scope>
    <source>
        <strain evidence="17">zg-ZUI227</strain>
    </source>
</reference>
<dbReference type="Pfam" id="PF08544">
    <property type="entry name" value="GHMP_kinases_C"/>
    <property type="match status" value="1"/>
</dbReference>
<dbReference type="InterPro" id="IPR036554">
    <property type="entry name" value="GHMP_kinase_C_sf"/>
</dbReference>
<comment type="function">
    <text evidence="12 13">Catalyzes the ATP-dependent phosphorylation of L-homoserine to L-homoserine phosphate.</text>
</comment>
<dbReference type="InterPro" id="IPR020568">
    <property type="entry name" value="Ribosomal_Su5_D2-typ_SF"/>
</dbReference>
<keyword evidence="10 13" id="KW-0067">ATP-binding</keyword>
<evidence type="ECO:0000256" key="11">
    <source>
        <dbReference type="ARBA" id="ARBA00049375"/>
    </source>
</evidence>
<dbReference type="GO" id="GO:0005524">
    <property type="term" value="F:ATP binding"/>
    <property type="evidence" value="ECO:0007669"/>
    <property type="project" value="UniProtKB-UniRule"/>
</dbReference>
<evidence type="ECO:0000256" key="4">
    <source>
        <dbReference type="ARBA" id="ARBA00017858"/>
    </source>
</evidence>
<dbReference type="HAMAP" id="MF_00384">
    <property type="entry name" value="Homoser_kinase"/>
    <property type="match status" value="1"/>
</dbReference>
<dbReference type="GO" id="GO:0009088">
    <property type="term" value="P:threonine biosynthetic process"/>
    <property type="evidence" value="ECO:0007669"/>
    <property type="project" value="UniProtKB-UniRule"/>
</dbReference>
<dbReference type="SUPFAM" id="SSF54211">
    <property type="entry name" value="Ribosomal protein S5 domain 2-like"/>
    <property type="match status" value="1"/>
</dbReference>
<dbReference type="PANTHER" id="PTHR20861:SF1">
    <property type="entry name" value="HOMOSERINE KINASE"/>
    <property type="match status" value="1"/>
</dbReference>
<keyword evidence="17" id="KW-1185">Reference proteome</keyword>
<dbReference type="InterPro" id="IPR006204">
    <property type="entry name" value="GHMP_kinase_N_dom"/>
</dbReference>
<keyword evidence="8 13" id="KW-0547">Nucleotide-binding</keyword>
<evidence type="ECO:0000256" key="2">
    <source>
        <dbReference type="ARBA" id="ARBA00007370"/>
    </source>
</evidence>
<evidence type="ECO:0000259" key="15">
    <source>
        <dbReference type="Pfam" id="PF08544"/>
    </source>
</evidence>
<protein>
    <recommendedName>
        <fullName evidence="4 13">Homoserine kinase</fullName>
        <shortName evidence="13">HK</shortName>
        <shortName evidence="13">HSK</shortName>
        <ecNumber evidence="3 13">2.7.1.39</ecNumber>
    </recommendedName>
</protein>
<evidence type="ECO:0000256" key="1">
    <source>
        <dbReference type="ARBA" id="ARBA00005015"/>
    </source>
</evidence>
<feature type="domain" description="GHMP kinase N-terminal" evidence="14">
    <location>
        <begin position="79"/>
        <end position="162"/>
    </location>
</feature>
<dbReference type="PANTHER" id="PTHR20861">
    <property type="entry name" value="HOMOSERINE/4-DIPHOSPHOCYTIDYL-2-C-METHYL-D-ERYTHRITOL KINASE"/>
    <property type="match status" value="1"/>
</dbReference>
<evidence type="ECO:0000256" key="7">
    <source>
        <dbReference type="ARBA" id="ARBA00022697"/>
    </source>
</evidence>
<feature type="domain" description="GHMP kinase C-terminal" evidence="15">
    <location>
        <begin position="239"/>
        <end position="292"/>
    </location>
</feature>
<evidence type="ECO:0000256" key="6">
    <source>
        <dbReference type="ARBA" id="ARBA00022679"/>
    </source>
</evidence>
<comment type="catalytic activity">
    <reaction evidence="11 13">
        <text>L-homoserine + ATP = O-phospho-L-homoserine + ADP + H(+)</text>
        <dbReference type="Rhea" id="RHEA:13985"/>
        <dbReference type="ChEBI" id="CHEBI:15378"/>
        <dbReference type="ChEBI" id="CHEBI:30616"/>
        <dbReference type="ChEBI" id="CHEBI:57476"/>
        <dbReference type="ChEBI" id="CHEBI:57590"/>
        <dbReference type="ChEBI" id="CHEBI:456216"/>
        <dbReference type="EC" id="2.7.1.39"/>
    </reaction>
</comment>
<organism evidence="16 17">
    <name type="scientific">Arthrobacter jiangjiafuii</name>
    <dbReference type="NCBI Taxonomy" id="2817475"/>
    <lineage>
        <taxon>Bacteria</taxon>
        <taxon>Bacillati</taxon>
        <taxon>Actinomycetota</taxon>
        <taxon>Actinomycetes</taxon>
        <taxon>Micrococcales</taxon>
        <taxon>Micrococcaceae</taxon>
        <taxon>Arthrobacter</taxon>
    </lineage>
</organism>
<dbReference type="InterPro" id="IPR006203">
    <property type="entry name" value="GHMP_knse_ATP-bd_CS"/>
</dbReference>
<gene>
    <name evidence="13" type="primary">thrB</name>
    <name evidence="16" type="ORF">KKR91_11985</name>
</gene>
<dbReference type="KEGG" id="ajg:KKR91_11985"/>
<feature type="binding site" evidence="13">
    <location>
        <begin position="107"/>
        <end position="117"/>
    </location>
    <ligand>
        <name>ATP</name>
        <dbReference type="ChEBI" id="CHEBI:30616"/>
    </ligand>
</feature>
<dbReference type="PIRSF" id="PIRSF000676">
    <property type="entry name" value="Homoser_kin"/>
    <property type="match status" value="1"/>
</dbReference>
<comment type="subcellular location">
    <subcellularLocation>
        <location evidence="13">Cytoplasm</location>
    </subcellularLocation>
</comment>
<dbReference type="Proteomes" id="UP000676885">
    <property type="component" value="Chromosome"/>
</dbReference>
<evidence type="ECO:0000313" key="17">
    <source>
        <dbReference type="Proteomes" id="UP000676885"/>
    </source>
</evidence>
<keyword evidence="6 13" id="KW-0808">Transferase</keyword>
<keyword evidence="9 13" id="KW-0418">Kinase</keyword>
<dbReference type="PROSITE" id="PS00627">
    <property type="entry name" value="GHMP_KINASES_ATP"/>
    <property type="match status" value="1"/>
</dbReference>
<dbReference type="SUPFAM" id="SSF55060">
    <property type="entry name" value="GHMP Kinase, C-terminal domain"/>
    <property type="match status" value="1"/>
</dbReference>
<dbReference type="NCBIfam" id="TIGR00191">
    <property type="entry name" value="thrB"/>
    <property type="match status" value="1"/>
</dbReference>
<keyword evidence="13" id="KW-0963">Cytoplasm</keyword>
<evidence type="ECO:0000256" key="10">
    <source>
        <dbReference type="ARBA" id="ARBA00022840"/>
    </source>
</evidence>
<proteinExistence type="inferred from homology"/>
<comment type="similarity">
    <text evidence="2 13">Belongs to the GHMP kinase family. Homoserine kinase subfamily.</text>
</comment>
<dbReference type="GO" id="GO:0004413">
    <property type="term" value="F:homoserine kinase activity"/>
    <property type="evidence" value="ECO:0007669"/>
    <property type="project" value="UniProtKB-UniRule"/>
</dbReference>
<keyword evidence="7 13" id="KW-0791">Threonine biosynthesis</keyword>
<sequence length="326" mass="33371">MHVSNSAELSRAAAAVAPGQDVTVRVPATSANLGPGFDSLGLAVGLYDTVRVRTSGEPGTLVRITGEGAGTLPTDETHLVVRTIRLTVESAGYALQGLELDAENIIPHGRGLGSSASAIVSGVLAGNALLPAGHRLDAAALLDLCSRLEGHPDNVAPALAGGLAISWEEEGAFRSVTAPVHPDIIPVAAVPSNELSTESARGLLPDTVPHADAAANSGRSALLIHALAAQPAMLLPGTVDFLHQDYRAAAMEPSAALVRHLRENGVAAVISGAGPTVMALAAGQVQAQEAQSLINGHLEAAGTTQSWRVLRLSVDRDGARVEEHLR</sequence>
<dbReference type="RefSeq" id="WP_210231554.1">
    <property type="nucleotide sequence ID" value="NZ_CP076022.1"/>
</dbReference>
<dbReference type="InterPro" id="IPR000870">
    <property type="entry name" value="Homoserine_kinase"/>
</dbReference>
<evidence type="ECO:0000256" key="13">
    <source>
        <dbReference type="HAMAP-Rule" id="MF_00384"/>
    </source>
</evidence>
<evidence type="ECO:0000313" key="16">
    <source>
        <dbReference type="EMBL" id="QWC09216.1"/>
    </source>
</evidence>
<dbReference type="InterPro" id="IPR014721">
    <property type="entry name" value="Ribsml_uS5_D2-typ_fold_subgr"/>
</dbReference>
<evidence type="ECO:0000259" key="14">
    <source>
        <dbReference type="Pfam" id="PF00288"/>
    </source>
</evidence>
<evidence type="ECO:0000256" key="8">
    <source>
        <dbReference type="ARBA" id="ARBA00022741"/>
    </source>
</evidence>
<dbReference type="InterPro" id="IPR013750">
    <property type="entry name" value="GHMP_kinase_C_dom"/>
</dbReference>
<comment type="pathway">
    <text evidence="1 13">Amino-acid biosynthesis; L-threonine biosynthesis; L-threonine from L-aspartate: step 4/5.</text>
</comment>
<dbReference type="PRINTS" id="PR00958">
    <property type="entry name" value="HOMSERKINASE"/>
</dbReference>
<dbReference type="EMBL" id="CP076022">
    <property type="protein sequence ID" value="QWC09216.1"/>
    <property type="molecule type" value="Genomic_DNA"/>
</dbReference>
<dbReference type="Pfam" id="PF00288">
    <property type="entry name" value="GHMP_kinases_N"/>
    <property type="match status" value="1"/>
</dbReference>
<dbReference type="GO" id="GO:0005737">
    <property type="term" value="C:cytoplasm"/>
    <property type="evidence" value="ECO:0007669"/>
    <property type="project" value="UniProtKB-SubCell"/>
</dbReference>
<evidence type="ECO:0000256" key="3">
    <source>
        <dbReference type="ARBA" id="ARBA00012078"/>
    </source>
</evidence>
<name>A0A975R096_9MICC</name>
<evidence type="ECO:0000256" key="9">
    <source>
        <dbReference type="ARBA" id="ARBA00022777"/>
    </source>
</evidence>
<dbReference type="AlphaFoldDB" id="A0A975R096"/>